<protein>
    <submittedName>
        <fullName evidence="2">DUF721 domain-containing protein</fullName>
    </submittedName>
</protein>
<organism evidence="2 3">
    <name type="scientific">Candidatus Propionivibrio dominans</name>
    <dbReference type="NCBI Taxonomy" id="2954373"/>
    <lineage>
        <taxon>Bacteria</taxon>
        <taxon>Pseudomonadati</taxon>
        <taxon>Pseudomonadota</taxon>
        <taxon>Betaproteobacteria</taxon>
        <taxon>Rhodocyclales</taxon>
        <taxon>Rhodocyclaceae</taxon>
        <taxon>Propionivibrio</taxon>
    </lineage>
</organism>
<comment type="caution">
    <text evidence="2">The sequence shown here is derived from an EMBL/GenBank/DDBJ whole genome shotgun (WGS) entry which is preliminary data.</text>
</comment>
<dbReference type="InterPro" id="IPR007922">
    <property type="entry name" value="DciA-like"/>
</dbReference>
<gene>
    <name evidence="2" type="ORF">IPJ48_08135</name>
</gene>
<dbReference type="AlphaFoldDB" id="A0A9D7FDX3"/>
<dbReference type="Pfam" id="PF05258">
    <property type="entry name" value="DciA"/>
    <property type="match status" value="1"/>
</dbReference>
<feature type="compositionally biased region" description="Polar residues" evidence="1">
    <location>
        <begin position="97"/>
        <end position="116"/>
    </location>
</feature>
<evidence type="ECO:0000256" key="1">
    <source>
        <dbReference type="SAM" id="MobiDB-lite"/>
    </source>
</evidence>
<reference evidence="2" key="1">
    <citation type="submission" date="2020-10" db="EMBL/GenBank/DDBJ databases">
        <title>Connecting structure to function with the recovery of over 1000 high-quality activated sludge metagenome-assembled genomes encoding full-length rRNA genes using long-read sequencing.</title>
        <authorList>
            <person name="Singleton C.M."/>
            <person name="Petriglieri F."/>
            <person name="Kristensen J.M."/>
            <person name="Kirkegaard R.H."/>
            <person name="Michaelsen T.Y."/>
            <person name="Andersen M.H."/>
            <person name="Karst S.M."/>
            <person name="Dueholm M.S."/>
            <person name="Nielsen P.H."/>
            <person name="Albertsen M."/>
        </authorList>
    </citation>
    <scope>NUCLEOTIDE SEQUENCE</scope>
    <source>
        <strain evidence="2">EsbW_18-Q3-R4-48_MAXAC.044</strain>
    </source>
</reference>
<sequence>MQNSLENYLEAADGAGKVMAHARLLIKLTHLYQEIAPTHLGQASRLANYKSGIIVIHAVSGAVAAKLRQMAPTLAEGFSKRGVECNGVQVKVQARKISTQSRASTQKPLSSRTSRTLEGLRDSLPDSPLRAALETLLTHSAKQE</sequence>
<feature type="region of interest" description="Disordered" evidence="1">
    <location>
        <begin position="97"/>
        <end position="125"/>
    </location>
</feature>
<accession>A0A9D7FDX3</accession>
<dbReference type="EMBL" id="JADJNC010000011">
    <property type="protein sequence ID" value="MBK7423051.1"/>
    <property type="molecule type" value="Genomic_DNA"/>
</dbReference>
<evidence type="ECO:0000313" key="3">
    <source>
        <dbReference type="Proteomes" id="UP000886602"/>
    </source>
</evidence>
<proteinExistence type="predicted"/>
<name>A0A9D7FDX3_9RHOO</name>
<dbReference type="Proteomes" id="UP000886602">
    <property type="component" value="Unassembled WGS sequence"/>
</dbReference>
<evidence type="ECO:0000313" key="2">
    <source>
        <dbReference type="EMBL" id="MBK7423051.1"/>
    </source>
</evidence>